<dbReference type="EMBL" id="CP011387">
    <property type="protein sequence ID" value="ANE43596.1"/>
    <property type="molecule type" value="Genomic_DNA"/>
</dbReference>
<organism evidence="2 3">
    <name type="scientific">Deinococcus puniceus</name>
    <dbReference type="NCBI Taxonomy" id="1182568"/>
    <lineage>
        <taxon>Bacteria</taxon>
        <taxon>Thermotogati</taxon>
        <taxon>Deinococcota</taxon>
        <taxon>Deinococci</taxon>
        <taxon>Deinococcales</taxon>
        <taxon>Deinococcaceae</taxon>
        <taxon>Deinococcus</taxon>
    </lineage>
</organism>
<dbReference type="AlphaFoldDB" id="A0A172T9H9"/>
<dbReference type="CDD" id="cd00102">
    <property type="entry name" value="IPT"/>
    <property type="match status" value="1"/>
</dbReference>
<dbReference type="OrthoDB" id="72958at2"/>
<dbReference type="PATRIC" id="fig|1182568.3.peg.1510"/>
<gene>
    <name evidence="2" type="ORF">SU48_07250</name>
</gene>
<evidence type="ECO:0000256" key="1">
    <source>
        <dbReference type="SAM" id="SignalP"/>
    </source>
</evidence>
<dbReference type="Proteomes" id="UP000077363">
    <property type="component" value="Chromosome"/>
</dbReference>
<protein>
    <submittedName>
        <fullName evidence="2">Cell surface protein</fullName>
    </submittedName>
</protein>
<feature type="chain" id="PRO_5008000539" evidence="1">
    <location>
        <begin position="24"/>
        <end position="128"/>
    </location>
</feature>
<evidence type="ECO:0000313" key="2">
    <source>
        <dbReference type="EMBL" id="ANE43596.1"/>
    </source>
</evidence>
<dbReference type="STRING" id="1182568.SU48_07250"/>
<reference evidence="2 3" key="1">
    <citation type="submission" date="2015-01" db="EMBL/GenBank/DDBJ databases">
        <title>Deinococcus puniceus/DY1/ whole genome sequencing.</title>
        <authorList>
            <person name="Kim M.K."/>
            <person name="Srinivasan S."/>
            <person name="Lee J.-J."/>
        </authorList>
    </citation>
    <scope>NUCLEOTIDE SEQUENCE [LARGE SCALE GENOMIC DNA]</scope>
    <source>
        <strain evidence="2 3">DY1</strain>
    </source>
</reference>
<dbReference type="Gene3D" id="2.60.40.10">
    <property type="entry name" value="Immunoglobulins"/>
    <property type="match status" value="1"/>
</dbReference>
<dbReference type="PROSITE" id="PS51257">
    <property type="entry name" value="PROKAR_LIPOPROTEIN"/>
    <property type="match status" value="1"/>
</dbReference>
<dbReference type="KEGG" id="dpu:SU48_07250"/>
<accession>A0A172T9H9</accession>
<keyword evidence="1" id="KW-0732">Signal</keyword>
<dbReference type="InterPro" id="IPR013783">
    <property type="entry name" value="Ig-like_fold"/>
</dbReference>
<keyword evidence="3" id="KW-1185">Reference proteome</keyword>
<dbReference type="RefSeq" id="WP_064014663.1">
    <property type="nucleotide sequence ID" value="NZ_CP011387.1"/>
</dbReference>
<evidence type="ECO:0000313" key="3">
    <source>
        <dbReference type="Proteomes" id="UP000077363"/>
    </source>
</evidence>
<feature type="signal peptide" evidence="1">
    <location>
        <begin position="1"/>
        <end position="23"/>
    </location>
</feature>
<name>A0A172T9H9_9DEIO</name>
<sequence>MARFLVGSLLMTGLFLGSLSSCAPRQQAGTERFVTVAPVLYKVSAPVVRGGTLTVQGRYLGGPASAKIRMGLAFDGSGGFDLPANAIQSWTADEITFTVPSDLPAGGGYIFILVGNSKSNGLPYSIAQ</sequence>
<proteinExistence type="predicted"/>